<evidence type="ECO:0000313" key="3">
    <source>
        <dbReference type="EMBL" id="CAJ1375839.1"/>
    </source>
</evidence>
<sequence>MHSQRAWARSSGMATYGEALSAHTEELRRKARDERQKQERVKQEIEAVEDEAAQLRREALELQLEAEQQRQDCLSLSEAKLDVGALRKQVARRKQQVLTLTEELEQKQVDTQYLLDKTLVETRKVTSAHALHMEQQWSSKLQEDVQRLRDAEARIQQLQEDLSAFKAEIARAPGRAGAVQLLAVLDQLRRQQDAELQHWEAEQAAKELLELRDRRLSEKDELLASLEFETRRKAASLVPDEEEERKEEEELRSRIARNRRRAERAERDFEKLKALAKQEEAAKVHSTLPPLSQVRSAGEFTVVGALKALDQLGAERFGLLRPG</sequence>
<feature type="compositionally biased region" description="Basic and acidic residues" evidence="2">
    <location>
        <begin position="23"/>
        <end position="43"/>
    </location>
</feature>
<dbReference type="Proteomes" id="UP001178507">
    <property type="component" value="Unassembled WGS sequence"/>
</dbReference>
<protein>
    <submittedName>
        <fullName evidence="3">Uncharacterized protein</fullName>
    </submittedName>
</protein>
<feature type="region of interest" description="Disordered" evidence="2">
    <location>
        <begin position="1"/>
        <end position="43"/>
    </location>
</feature>
<gene>
    <name evidence="3" type="ORF">EVOR1521_LOCUS5030</name>
</gene>
<feature type="coiled-coil region" evidence="1">
    <location>
        <begin position="141"/>
        <end position="282"/>
    </location>
</feature>
<name>A0AA36MKI5_9DINO</name>
<dbReference type="EMBL" id="CAUJNA010000343">
    <property type="protein sequence ID" value="CAJ1375839.1"/>
    <property type="molecule type" value="Genomic_DNA"/>
</dbReference>
<keyword evidence="1" id="KW-0175">Coiled coil</keyword>
<evidence type="ECO:0000256" key="1">
    <source>
        <dbReference type="SAM" id="Coils"/>
    </source>
</evidence>
<comment type="caution">
    <text evidence="3">The sequence shown here is derived from an EMBL/GenBank/DDBJ whole genome shotgun (WGS) entry which is preliminary data.</text>
</comment>
<evidence type="ECO:0000313" key="4">
    <source>
        <dbReference type="Proteomes" id="UP001178507"/>
    </source>
</evidence>
<reference evidence="3" key="1">
    <citation type="submission" date="2023-08" db="EMBL/GenBank/DDBJ databases">
        <authorList>
            <person name="Chen Y."/>
            <person name="Shah S."/>
            <person name="Dougan E. K."/>
            <person name="Thang M."/>
            <person name="Chan C."/>
        </authorList>
    </citation>
    <scope>NUCLEOTIDE SEQUENCE</scope>
</reference>
<keyword evidence="4" id="KW-1185">Reference proteome</keyword>
<dbReference type="AlphaFoldDB" id="A0AA36MKI5"/>
<evidence type="ECO:0000256" key="2">
    <source>
        <dbReference type="SAM" id="MobiDB-lite"/>
    </source>
</evidence>
<accession>A0AA36MKI5</accession>
<proteinExistence type="predicted"/>
<organism evidence="3 4">
    <name type="scientific">Effrenium voratum</name>
    <dbReference type="NCBI Taxonomy" id="2562239"/>
    <lineage>
        <taxon>Eukaryota</taxon>
        <taxon>Sar</taxon>
        <taxon>Alveolata</taxon>
        <taxon>Dinophyceae</taxon>
        <taxon>Suessiales</taxon>
        <taxon>Symbiodiniaceae</taxon>
        <taxon>Effrenium</taxon>
    </lineage>
</organism>